<feature type="domain" description="HNH nuclease" evidence="1">
    <location>
        <begin position="98"/>
        <end position="150"/>
    </location>
</feature>
<reference evidence="4" key="2">
    <citation type="submission" date="2017-06" db="EMBL/GenBank/DDBJ databases">
        <authorList>
            <person name="Laurent S."/>
        </authorList>
    </citation>
    <scope>NUCLEOTIDE SEQUENCE [LARGE SCALE GENOMIC DNA]</scope>
</reference>
<name>A0A238TBN1_9NEIS</name>
<dbReference type="AlphaFoldDB" id="A0A238TBN1"/>
<sequence>MLKLKVPSYENNEIFTLLIENMSNVISIKSKLQNQTNKDLLIQAWDNYDQMASAQQLFSILPNSQYGIVHKIIGDLSYDDLIQMYENYFTKKEKKIRRIYDEILAKSERCPCCGGIGISAQLDHYLPKQKYPQYSVYPKNLIPCCRDCNEGYKKAIFATQEKDQLIHPYFDKEIFFNEQWIYASYDATSLNDTEATIQYFTQIPSAWNATDANRANNYFNILGLESRFAKEANSELQMLIPQLNQFLNYPNPYQMMLDVYQNCADAFSINHWKRLCIKPYVRIFPI</sequence>
<evidence type="ECO:0000313" key="4">
    <source>
        <dbReference type="Proteomes" id="UP000215450"/>
    </source>
</evidence>
<dbReference type="SMART" id="SM00507">
    <property type="entry name" value="HNHc"/>
    <property type="match status" value="1"/>
</dbReference>
<keyword evidence="4" id="KW-1185">Reference proteome</keyword>
<dbReference type="EMBL" id="FXUV02000027">
    <property type="protein sequence ID" value="SNB70848.1"/>
    <property type="molecule type" value="Genomic_DNA"/>
</dbReference>
<dbReference type="EMBL" id="FXUV01000025">
    <property type="protein sequence ID" value="SMQ12573.1"/>
    <property type="molecule type" value="Genomic_DNA"/>
</dbReference>
<organism evidence="3 4">
    <name type="scientific">Kingella negevensis</name>
    <dbReference type="NCBI Taxonomy" id="1522312"/>
    <lineage>
        <taxon>Bacteria</taxon>
        <taxon>Pseudomonadati</taxon>
        <taxon>Pseudomonadota</taxon>
        <taxon>Betaproteobacteria</taxon>
        <taxon>Neisseriales</taxon>
        <taxon>Neisseriaceae</taxon>
        <taxon>Kingella</taxon>
    </lineage>
</organism>
<dbReference type="Proteomes" id="UP000215450">
    <property type="component" value="Unassembled WGS sequence"/>
</dbReference>
<proteinExistence type="predicted"/>
<reference evidence="3" key="3">
    <citation type="submission" date="2017-06" db="EMBL/GenBank/DDBJ databases">
        <authorList>
            <person name="Kim H.J."/>
            <person name="Triplett B.A."/>
        </authorList>
    </citation>
    <scope>NUCLEOTIDE SEQUENCE [LARGE SCALE GENOMIC DNA]</scope>
    <source>
        <strain evidence="3">Kingella_eburonensis</strain>
    </source>
</reference>
<protein>
    <recommendedName>
        <fullName evidence="1">HNH nuclease domain-containing protein</fullName>
    </recommendedName>
</protein>
<reference evidence="2" key="1">
    <citation type="submission" date="2017-05" db="EMBL/GenBank/DDBJ databases">
        <authorList>
            <person name="Song R."/>
            <person name="Chenine A.L."/>
            <person name="Ruprecht R.M."/>
        </authorList>
    </citation>
    <scope>NUCLEOTIDE SEQUENCE</scope>
    <source>
        <strain evidence="2">Kingella_eburonensis</strain>
    </source>
</reference>
<evidence type="ECO:0000313" key="2">
    <source>
        <dbReference type="EMBL" id="SMQ12573.1"/>
    </source>
</evidence>
<dbReference type="STRING" id="1522312.GCA_900177895_00632"/>
<dbReference type="InterPro" id="IPR003615">
    <property type="entry name" value="HNH_nuc"/>
</dbReference>
<gene>
    <name evidence="3" type="ORF">KEBURONENSIS_01397</name>
    <name evidence="2" type="ORF">KEBURONENSIS_01474</name>
</gene>
<dbReference type="OrthoDB" id="9816185at2"/>
<accession>A0A238TBN1</accession>
<dbReference type="CDD" id="cd00085">
    <property type="entry name" value="HNHc"/>
    <property type="match status" value="1"/>
</dbReference>
<dbReference type="RefSeq" id="WP_095062740.1">
    <property type="nucleotide sequence ID" value="NZ_FXUV02000027.1"/>
</dbReference>
<evidence type="ECO:0000259" key="1">
    <source>
        <dbReference type="SMART" id="SM00507"/>
    </source>
</evidence>
<evidence type="ECO:0000313" key="3">
    <source>
        <dbReference type="EMBL" id="SNB70848.1"/>
    </source>
</evidence>
<dbReference type="Gene3D" id="1.10.30.50">
    <property type="match status" value="1"/>
</dbReference>